<proteinExistence type="predicted"/>
<accession>S4NRJ4</accession>
<dbReference type="AlphaFoldDB" id="S4NRJ4"/>
<feature type="non-terminal residue" evidence="1">
    <location>
        <position position="1"/>
    </location>
</feature>
<reference evidence="1" key="1">
    <citation type="journal article" date="2013" name="BMC Genomics">
        <title>Unscrambling butterfly oogenesis.</title>
        <authorList>
            <person name="Carter J.M."/>
            <person name="Baker S.C."/>
            <person name="Pink R."/>
            <person name="Carter D.R."/>
            <person name="Collins A."/>
            <person name="Tomlin J."/>
            <person name="Gibbs M."/>
            <person name="Breuker C.J."/>
        </authorList>
    </citation>
    <scope>NUCLEOTIDE SEQUENCE</scope>
    <source>
        <tissue evidence="1">Ovary</tissue>
    </source>
</reference>
<reference evidence="1" key="2">
    <citation type="submission" date="2013-05" db="EMBL/GenBank/DDBJ databases">
        <authorList>
            <person name="Carter J.-M."/>
            <person name="Baker S.C."/>
            <person name="Pink R."/>
            <person name="Carter D.R.F."/>
            <person name="Collins A."/>
            <person name="Tomlin J."/>
            <person name="Gibbs M."/>
            <person name="Breuker C.J."/>
        </authorList>
    </citation>
    <scope>NUCLEOTIDE SEQUENCE</scope>
    <source>
        <tissue evidence="1">Ovary</tissue>
    </source>
</reference>
<evidence type="ECO:0000313" key="1">
    <source>
        <dbReference type="EMBL" id="JAA79719.1"/>
    </source>
</evidence>
<name>S4NRJ4_9NEOP</name>
<organism evidence="1">
    <name type="scientific">Pararge aegeria</name>
    <name type="common">speckled wood butterfly</name>
    <dbReference type="NCBI Taxonomy" id="116150"/>
    <lineage>
        <taxon>Eukaryota</taxon>
        <taxon>Metazoa</taxon>
        <taxon>Ecdysozoa</taxon>
        <taxon>Arthropoda</taxon>
        <taxon>Hexapoda</taxon>
        <taxon>Insecta</taxon>
        <taxon>Pterygota</taxon>
        <taxon>Neoptera</taxon>
        <taxon>Endopterygota</taxon>
        <taxon>Lepidoptera</taxon>
        <taxon>Glossata</taxon>
        <taxon>Ditrysia</taxon>
        <taxon>Papilionoidea</taxon>
        <taxon>Nymphalidae</taxon>
        <taxon>Satyrinae</taxon>
        <taxon>Satyrini</taxon>
        <taxon>Parargina</taxon>
        <taxon>Pararge</taxon>
    </lineage>
</organism>
<sequence>KSTISFCPIAIEESFSCMEYLNGVRWILFALTTVRVQICLKFLMKNQKFFDHRICRSMSVISTTTTYFDDNS</sequence>
<dbReference type="EMBL" id="GAIX01012841">
    <property type="protein sequence ID" value="JAA79719.1"/>
    <property type="molecule type" value="Transcribed_RNA"/>
</dbReference>
<protein>
    <submittedName>
        <fullName evidence="1">Uncharacterized protein</fullName>
    </submittedName>
</protein>